<dbReference type="Gene3D" id="3.40.630.10">
    <property type="entry name" value="Zn peptidases"/>
    <property type="match status" value="1"/>
</dbReference>
<dbReference type="GO" id="GO:0008270">
    <property type="term" value="F:zinc ion binding"/>
    <property type="evidence" value="ECO:0007669"/>
    <property type="project" value="InterPro"/>
</dbReference>
<feature type="signal peptide" evidence="16">
    <location>
        <begin position="1"/>
        <end position="16"/>
    </location>
</feature>
<evidence type="ECO:0000256" key="15">
    <source>
        <dbReference type="PROSITE-ProRule" id="PRU01379"/>
    </source>
</evidence>
<feature type="domain" description="Peptidase M14" evidence="17">
    <location>
        <begin position="130"/>
        <end position="435"/>
    </location>
</feature>
<dbReference type="Pfam" id="PF00246">
    <property type="entry name" value="Peptidase_M14"/>
    <property type="match status" value="1"/>
</dbReference>
<dbReference type="PANTHER" id="PTHR11705:SF143">
    <property type="entry name" value="SLL0236 PROTEIN"/>
    <property type="match status" value="1"/>
</dbReference>
<dbReference type="EMBL" id="JAVHJM010000006">
    <property type="protein sequence ID" value="KAK6513094.1"/>
    <property type="molecule type" value="Genomic_DNA"/>
</dbReference>
<evidence type="ECO:0000256" key="5">
    <source>
        <dbReference type="ARBA" id="ARBA00022525"/>
    </source>
</evidence>
<sequence length="435" mass="48377">MKVLALFSLIAPLASAVVIPDTDKVITYDGYRVVRIATHGRGQAIEKRLKTLNAVQYNFDTQERIEIAIAPEDLRKFEKMKLEYEVLDEDLGASIVAEGGFSPGSAGRKTISSLNELTPAAFPDLTWFNAYQTFEKHQQWLVDIQSGFPENSELIEVGRSYEGRPINGIHLWGKGGKDSKPAVLWHGTVHAREWISAMVVEYLTYNLITGYSLNDTQVHSILDNYDFYILPVVNPDGFVYTQKTNRLWRKSRQVRSSSCIGTDINRNWPFKWDTPGGSSKNACDETYRGEAAGDTPENTALTKHAETLVANKGIKLYIDWHSFSQLILLPYGYDCNRQVDNYERQMSLANGVASAIAGASSAKTRFKPGATCPSLYKAVGGSTDWMQDVGKAEISWCIELRPSGGGGNGFILPANQIKPSGEEMWQGMLHLLTTM</sequence>
<keyword evidence="7" id="KW-0645">Protease</keyword>
<keyword evidence="5" id="KW-0964">Secreted</keyword>
<dbReference type="InterPro" id="IPR057247">
    <property type="entry name" value="CARBOXYPEPT_ZN_2"/>
</dbReference>
<comment type="subcellular location">
    <subcellularLocation>
        <location evidence="3">Secreted</location>
    </subcellularLocation>
</comment>
<evidence type="ECO:0000256" key="9">
    <source>
        <dbReference type="ARBA" id="ARBA00022801"/>
    </source>
</evidence>
<dbReference type="PRINTS" id="PR00765">
    <property type="entry name" value="CRBOXYPTASEA"/>
</dbReference>
<organism evidence="18 19">
    <name type="scientific">Arthrobotrys conoides</name>
    <dbReference type="NCBI Taxonomy" id="74498"/>
    <lineage>
        <taxon>Eukaryota</taxon>
        <taxon>Fungi</taxon>
        <taxon>Dikarya</taxon>
        <taxon>Ascomycota</taxon>
        <taxon>Pezizomycotina</taxon>
        <taxon>Orbiliomycetes</taxon>
        <taxon>Orbiliales</taxon>
        <taxon>Orbiliaceae</taxon>
        <taxon>Arthrobotrys</taxon>
    </lineage>
</organism>
<keyword evidence="13" id="KW-1015">Disulfide bond</keyword>
<comment type="caution">
    <text evidence="18">The sequence shown here is derived from an EMBL/GenBank/DDBJ whole genome shotgun (WGS) entry which is preliminary data.</text>
</comment>
<dbReference type="InterPro" id="IPR000834">
    <property type="entry name" value="Peptidase_M14"/>
</dbReference>
<accession>A0AAN8NKK0</accession>
<evidence type="ECO:0000313" key="19">
    <source>
        <dbReference type="Proteomes" id="UP001307849"/>
    </source>
</evidence>
<comment type="similarity">
    <text evidence="4 15">Belongs to the peptidase M14 family.</text>
</comment>
<comment type="cofactor">
    <cofactor evidence="1">
        <name>Zn(2+)</name>
        <dbReference type="ChEBI" id="CHEBI:29105"/>
    </cofactor>
</comment>
<evidence type="ECO:0000256" key="13">
    <source>
        <dbReference type="ARBA" id="ARBA00023157"/>
    </source>
</evidence>
<dbReference type="PANTHER" id="PTHR11705">
    <property type="entry name" value="PROTEASE FAMILY M14 CARBOXYPEPTIDASE A,B"/>
    <property type="match status" value="1"/>
</dbReference>
<keyword evidence="19" id="KW-1185">Reference proteome</keyword>
<evidence type="ECO:0000313" key="18">
    <source>
        <dbReference type="EMBL" id="KAK6513094.1"/>
    </source>
</evidence>
<evidence type="ECO:0000259" key="17">
    <source>
        <dbReference type="PROSITE" id="PS52035"/>
    </source>
</evidence>
<dbReference type="PROSITE" id="PS52035">
    <property type="entry name" value="PEPTIDASE_M14"/>
    <property type="match status" value="1"/>
</dbReference>
<evidence type="ECO:0000256" key="6">
    <source>
        <dbReference type="ARBA" id="ARBA00022645"/>
    </source>
</evidence>
<keyword evidence="10" id="KW-0862">Zinc</keyword>
<gene>
    <name evidence="18" type="ORF">TWF506_009260</name>
</gene>
<dbReference type="GO" id="GO:0005576">
    <property type="term" value="C:extracellular region"/>
    <property type="evidence" value="ECO:0007669"/>
    <property type="project" value="UniProtKB-SubCell"/>
</dbReference>
<evidence type="ECO:0000256" key="12">
    <source>
        <dbReference type="ARBA" id="ARBA00023049"/>
    </source>
</evidence>
<evidence type="ECO:0000256" key="1">
    <source>
        <dbReference type="ARBA" id="ARBA00001947"/>
    </source>
</evidence>
<keyword evidence="11" id="KW-0843">Virulence</keyword>
<evidence type="ECO:0000256" key="16">
    <source>
        <dbReference type="SAM" id="SignalP"/>
    </source>
</evidence>
<keyword evidence="12" id="KW-0482">Metalloprotease</keyword>
<feature type="chain" id="PRO_5042883407" description="Carboxypeptidase M14A" evidence="16">
    <location>
        <begin position="17"/>
        <end position="435"/>
    </location>
</feature>
<keyword evidence="9" id="KW-0378">Hydrolase</keyword>
<protein>
    <recommendedName>
        <fullName evidence="14">Carboxypeptidase M14A</fullName>
    </recommendedName>
</protein>
<dbReference type="SUPFAM" id="SSF53187">
    <property type="entry name" value="Zn-dependent exopeptidases"/>
    <property type="match status" value="1"/>
</dbReference>
<comment type="function">
    <text evidence="2">Extracellular metalloprotease that contributes to pathogenicity.</text>
</comment>
<dbReference type="AlphaFoldDB" id="A0AAN8NKK0"/>
<evidence type="ECO:0000256" key="7">
    <source>
        <dbReference type="ARBA" id="ARBA00022670"/>
    </source>
</evidence>
<reference evidence="18 19" key="1">
    <citation type="submission" date="2019-10" db="EMBL/GenBank/DDBJ databases">
        <authorList>
            <person name="Palmer J.M."/>
        </authorList>
    </citation>
    <scope>NUCLEOTIDE SEQUENCE [LARGE SCALE GENOMIC DNA]</scope>
    <source>
        <strain evidence="18 19">TWF506</strain>
    </source>
</reference>
<dbReference type="PROSITE" id="PS00133">
    <property type="entry name" value="CARBOXYPEPT_ZN_2"/>
    <property type="match status" value="1"/>
</dbReference>
<dbReference type="GO" id="GO:0004181">
    <property type="term" value="F:metallocarboxypeptidase activity"/>
    <property type="evidence" value="ECO:0007669"/>
    <property type="project" value="InterPro"/>
</dbReference>
<dbReference type="CDD" id="cd03860">
    <property type="entry name" value="M14_CP_A-B_like"/>
    <property type="match status" value="1"/>
</dbReference>
<dbReference type="FunFam" id="3.40.630.10:FF:000040">
    <property type="entry name" value="zinc carboxypeptidase"/>
    <property type="match status" value="1"/>
</dbReference>
<evidence type="ECO:0000256" key="2">
    <source>
        <dbReference type="ARBA" id="ARBA00003091"/>
    </source>
</evidence>
<keyword evidence="6" id="KW-0121">Carboxypeptidase</keyword>
<proteinExistence type="inferred from homology"/>
<evidence type="ECO:0000256" key="3">
    <source>
        <dbReference type="ARBA" id="ARBA00004613"/>
    </source>
</evidence>
<evidence type="ECO:0000256" key="8">
    <source>
        <dbReference type="ARBA" id="ARBA00022723"/>
    </source>
</evidence>
<dbReference type="GO" id="GO:0006508">
    <property type="term" value="P:proteolysis"/>
    <property type="evidence" value="ECO:0007669"/>
    <property type="project" value="UniProtKB-KW"/>
</dbReference>
<evidence type="ECO:0000256" key="4">
    <source>
        <dbReference type="ARBA" id="ARBA00005988"/>
    </source>
</evidence>
<feature type="active site" description="Proton donor/acceptor" evidence="15">
    <location>
        <position position="399"/>
    </location>
</feature>
<name>A0AAN8NKK0_9PEZI</name>
<keyword evidence="8" id="KW-0479">Metal-binding</keyword>
<evidence type="ECO:0000256" key="11">
    <source>
        <dbReference type="ARBA" id="ARBA00023026"/>
    </source>
</evidence>
<evidence type="ECO:0000256" key="14">
    <source>
        <dbReference type="ARBA" id="ARBA00081330"/>
    </source>
</evidence>
<dbReference type="SMART" id="SM00631">
    <property type="entry name" value="Zn_pept"/>
    <property type="match status" value="1"/>
</dbReference>
<dbReference type="Proteomes" id="UP001307849">
    <property type="component" value="Unassembled WGS sequence"/>
</dbReference>
<keyword evidence="16" id="KW-0732">Signal</keyword>
<evidence type="ECO:0000256" key="10">
    <source>
        <dbReference type="ARBA" id="ARBA00022833"/>
    </source>
</evidence>